<name>A0A0L9U4G9_PHAAN</name>
<accession>A0A0L9U4G9</accession>
<evidence type="ECO:0000313" key="2">
    <source>
        <dbReference type="Proteomes" id="UP000053144"/>
    </source>
</evidence>
<dbReference type="Proteomes" id="UP000053144">
    <property type="component" value="Chromosome 3"/>
</dbReference>
<dbReference type="EMBL" id="CM003373">
    <property type="protein sequence ID" value="KOM37685.1"/>
    <property type="molecule type" value="Genomic_DNA"/>
</dbReference>
<organism evidence="1 2">
    <name type="scientific">Phaseolus angularis</name>
    <name type="common">Azuki bean</name>
    <name type="synonym">Vigna angularis</name>
    <dbReference type="NCBI Taxonomy" id="3914"/>
    <lineage>
        <taxon>Eukaryota</taxon>
        <taxon>Viridiplantae</taxon>
        <taxon>Streptophyta</taxon>
        <taxon>Embryophyta</taxon>
        <taxon>Tracheophyta</taxon>
        <taxon>Spermatophyta</taxon>
        <taxon>Magnoliopsida</taxon>
        <taxon>eudicotyledons</taxon>
        <taxon>Gunneridae</taxon>
        <taxon>Pentapetalae</taxon>
        <taxon>rosids</taxon>
        <taxon>fabids</taxon>
        <taxon>Fabales</taxon>
        <taxon>Fabaceae</taxon>
        <taxon>Papilionoideae</taxon>
        <taxon>50 kb inversion clade</taxon>
        <taxon>NPAAA clade</taxon>
        <taxon>indigoferoid/millettioid clade</taxon>
        <taxon>Phaseoleae</taxon>
        <taxon>Vigna</taxon>
    </lineage>
</organism>
<gene>
    <name evidence="1" type="ORF">LR48_Vigan03g106700</name>
</gene>
<dbReference type="AlphaFoldDB" id="A0A0L9U4G9"/>
<evidence type="ECO:0000313" key="1">
    <source>
        <dbReference type="EMBL" id="KOM37685.1"/>
    </source>
</evidence>
<proteinExistence type="predicted"/>
<protein>
    <submittedName>
        <fullName evidence="1">Uncharacterized protein</fullName>
    </submittedName>
</protein>
<reference evidence="2" key="1">
    <citation type="journal article" date="2015" name="Proc. Natl. Acad. Sci. U.S.A.">
        <title>Genome sequencing of adzuki bean (Vigna angularis) provides insight into high starch and low fat accumulation and domestication.</title>
        <authorList>
            <person name="Yang K."/>
            <person name="Tian Z."/>
            <person name="Chen C."/>
            <person name="Luo L."/>
            <person name="Zhao B."/>
            <person name="Wang Z."/>
            <person name="Yu L."/>
            <person name="Li Y."/>
            <person name="Sun Y."/>
            <person name="Li W."/>
            <person name="Chen Y."/>
            <person name="Li Y."/>
            <person name="Zhang Y."/>
            <person name="Ai D."/>
            <person name="Zhao J."/>
            <person name="Shang C."/>
            <person name="Ma Y."/>
            <person name="Wu B."/>
            <person name="Wang M."/>
            <person name="Gao L."/>
            <person name="Sun D."/>
            <person name="Zhang P."/>
            <person name="Guo F."/>
            <person name="Wang W."/>
            <person name="Li Y."/>
            <person name="Wang J."/>
            <person name="Varshney R.K."/>
            <person name="Wang J."/>
            <person name="Ling H.Q."/>
            <person name="Wan P."/>
        </authorList>
    </citation>
    <scope>NUCLEOTIDE SEQUENCE</scope>
    <source>
        <strain evidence="2">cv. Jingnong 6</strain>
    </source>
</reference>
<dbReference type="Gramene" id="KOM37685">
    <property type="protein sequence ID" value="KOM37685"/>
    <property type="gene ID" value="LR48_Vigan03g106700"/>
</dbReference>
<sequence length="59" mass="6695">MDFQLLRVGLPLLGLNEVSVFNFNVSFKFSLFDPWSFSVKPFVSHQGKVEEDIMDEVGG</sequence>